<dbReference type="AlphaFoldDB" id="A0A0A8YG87"/>
<organism evidence="1">
    <name type="scientific">Arundo donax</name>
    <name type="common">Giant reed</name>
    <name type="synonym">Donax arundinaceus</name>
    <dbReference type="NCBI Taxonomy" id="35708"/>
    <lineage>
        <taxon>Eukaryota</taxon>
        <taxon>Viridiplantae</taxon>
        <taxon>Streptophyta</taxon>
        <taxon>Embryophyta</taxon>
        <taxon>Tracheophyta</taxon>
        <taxon>Spermatophyta</taxon>
        <taxon>Magnoliopsida</taxon>
        <taxon>Liliopsida</taxon>
        <taxon>Poales</taxon>
        <taxon>Poaceae</taxon>
        <taxon>PACMAD clade</taxon>
        <taxon>Arundinoideae</taxon>
        <taxon>Arundineae</taxon>
        <taxon>Arundo</taxon>
    </lineage>
</organism>
<reference evidence="1" key="1">
    <citation type="submission" date="2014-09" db="EMBL/GenBank/DDBJ databases">
        <authorList>
            <person name="Magalhaes I.L.F."/>
            <person name="Oliveira U."/>
            <person name="Santos F.R."/>
            <person name="Vidigal T.H.D.A."/>
            <person name="Brescovit A.D."/>
            <person name="Santos A.J."/>
        </authorList>
    </citation>
    <scope>NUCLEOTIDE SEQUENCE</scope>
    <source>
        <tissue evidence="1">Shoot tissue taken approximately 20 cm above the soil surface</tissue>
    </source>
</reference>
<sequence length="38" mass="4360">MEDSQHISRQFRVTCLLRTLLNPPLLNPPLLLGLDMLT</sequence>
<evidence type="ECO:0000313" key="1">
    <source>
        <dbReference type="EMBL" id="JAD25299.1"/>
    </source>
</evidence>
<reference evidence="1" key="2">
    <citation type="journal article" date="2015" name="Data Brief">
        <title>Shoot transcriptome of the giant reed, Arundo donax.</title>
        <authorList>
            <person name="Barrero R.A."/>
            <person name="Guerrero F.D."/>
            <person name="Moolhuijzen P."/>
            <person name="Goolsby J.A."/>
            <person name="Tidwell J."/>
            <person name="Bellgard S.E."/>
            <person name="Bellgard M.I."/>
        </authorList>
    </citation>
    <scope>NUCLEOTIDE SEQUENCE</scope>
    <source>
        <tissue evidence="1">Shoot tissue taken approximately 20 cm above the soil surface</tissue>
    </source>
</reference>
<accession>A0A0A8YG87</accession>
<dbReference type="EMBL" id="GBRH01272596">
    <property type="protein sequence ID" value="JAD25299.1"/>
    <property type="molecule type" value="Transcribed_RNA"/>
</dbReference>
<name>A0A0A8YG87_ARUDO</name>
<protein>
    <submittedName>
        <fullName evidence="1">Uncharacterized protein</fullName>
    </submittedName>
</protein>
<proteinExistence type="predicted"/>